<gene>
    <name evidence="1" type="ORF">BDA96_02G189200</name>
</gene>
<accession>A0A921UVW2</accession>
<dbReference type="Proteomes" id="UP000807115">
    <property type="component" value="Chromosome 2"/>
</dbReference>
<dbReference type="AlphaFoldDB" id="A0A921UVW2"/>
<evidence type="ECO:0000313" key="2">
    <source>
        <dbReference type="Proteomes" id="UP000807115"/>
    </source>
</evidence>
<name>A0A921UVW2_SORBI</name>
<protein>
    <submittedName>
        <fullName evidence="1">Uncharacterized protein</fullName>
    </submittedName>
</protein>
<evidence type="ECO:0000313" key="1">
    <source>
        <dbReference type="EMBL" id="KAG0543416.1"/>
    </source>
</evidence>
<sequence>MEQLYAPFNHKGKHFFNFSIKSFHKCKHSITKN</sequence>
<organism evidence="1 2">
    <name type="scientific">Sorghum bicolor</name>
    <name type="common">Sorghum</name>
    <name type="synonym">Sorghum vulgare</name>
    <dbReference type="NCBI Taxonomy" id="4558"/>
    <lineage>
        <taxon>Eukaryota</taxon>
        <taxon>Viridiplantae</taxon>
        <taxon>Streptophyta</taxon>
        <taxon>Embryophyta</taxon>
        <taxon>Tracheophyta</taxon>
        <taxon>Spermatophyta</taxon>
        <taxon>Magnoliopsida</taxon>
        <taxon>Liliopsida</taxon>
        <taxon>Poales</taxon>
        <taxon>Poaceae</taxon>
        <taxon>PACMAD clade</taxon>
        <taxon>Panicoideae</taxon>
        <taxon>Andropogonodae</taxon>
        <taxon>Andropogoneae</taxon>
        <taxon>Sorghinae</taxon>
        <taxon>Sorghum</taxon>
    </lineage>
</organism>
<comment type="caution">
    <text evidence="1">The sequence shown here is derived from an EMBL/GenBank/DDBJ whole genome shotgun (WGS) entry which is preliminary data.</text>
</comment>
<reference evidence="1" key="1">
    <citation type="journal article" date="2019" name="BMC Genomics">
        <title>A new reference genome for Sorghum bicolor reveals high levels of sequence similarity between sweet and grain genotypes: implications for the genetics of sugar metabolism.</title>
        <authorList>
            <person name="Cooper E.A."/>
            <person name="Brenton Z.W."/>
            <person name="Flinn B.S."/>
            <person name="Jenkins J."/>
            <person name="Shu S."/>
            <person name="Flowers D."/>
            <person name="Luo F."/>
            <person name="Wang Y."/>
            <person name="Xia P."/>
            <person name="Barry K."/>
            <person name="Daum C."/>
            <person name="Lipzen A."/>
            <person name="Yoshinaga Y."/>
            <person name="Schmutz J."/>
            <person name="Saski C."/>
            <person name="Vermerris W."/>
            <person name="Kresovich S."/>
        </authorList>
    </citation>
    <scope>NUCLEOTIDE SEQUENCE</scope>
</reference>
<dbReference type="EMBL" id="CM027681">
    <property type="protein sequence ID" value="KAG0543416.1"/>
    <property type="molecule type" value="Genomic_DNA"/>
</dbReference>
<proteinExistence type="predicted"/>
<reference evidence="1" key="2">
    <citation type="submission" date="2020-10" db="EMBL/GenBank/DDBJ databases">
        <authorList>
            <person name="Cooper E.A."/>
            <person name="Brenton Z.W."/>
            <person name="Flinn B.S."/>
            <person name="Jenkins J."/>
            <person name="Shu S."/>
            <person name="Flowers D."/>
            <person name="Luo F."/>
            <person name="Wang Y."/>
            <person name="Xia P."/>
            <person name="Barry K."/>
            <person name="Daum C."/>
            <person name="Lipzen A."/>
            <person name="Yoshinaga Y."/>
            <person name="Schmutz J."/>
            <person name="Saski C."/>
            <person name="Vermerris W."/>
            <person name="Kresovich S."/>
        </authorList>
    </citation>
    <scope>NUCLEOTIDE SEQUENCE</scope>
</reference>